<keyword evidence="3" id="KW-1185">Reference proteome</keyword>
<feature type="domain" description="Mut7-C RNAse" evidence="1">
    <location>
        <begin position="10"/>
        <end position="113"/>
    </location>
</feature>
<organism evidence="2 3">
    <name type="scientific">Natronocalculus amylovorans</name>
    <dbReference type="NCBI Taxonomy" id="2917812"/>
    <lineage>
        <taxon>Archaea</taxon>
        <taxon>Methanobacteriati</taxon>
        <taxon>Methanobacteriota</taxon>
        <taxon>Stenosarchaea group</taxon>
        <taxon>Halobacteria</taxon>
        <taxon>Halobacteriales</taxon>
        <taxon>Haloferacaceae</taxon>
        <taxon>Natronocalculus</taxon>
    </lineage>
</organism>
<comment type="caution">
    <text evidence="2">The sequence shown here is derived from an EMBL/GenBank/DDBJ whole genome shotgun (WGS) entry which is preliminary data.</text>
</comment>
<gene>
    <name evidence="2" type="ORF">AArcSt2_12250</name>
</gene>
<reference evidence="2" key="1">
    <citation type="journal article" date="2022" name="Syst. Appl. Microbiol.">
        <title>Natronocalculus amylovorans gen. nov., sp. nov., and Natranaeroarchaeum aerophilus sp. nov., dominant culturable amylolytic natronoarchaea from hypersaline soda lakes in southwestern Siberia.</title>
        <authorList>
            <person name="Sorokin D.Y."/>
            <person name="Elcheninov A.G."/>
            <person name="Khizhniak T.V."/>
            <person name="Koenen M."/>
            <person name="Bale N.J."/>
            <person name="Damste J.S.S."/>
            <person name="Kublanov I.V."/>
        </authorList>
    </citation>
    <scope>NUCLEOTIDE SEQUENCE</scope>
    <source>
        <strain evidence="2">AArc-St2</strain>
    </source>
</reference>
<dbReference type="Proteomes" id="UP001203207">
    <property type="component" value="Unassembled WGS sequence"/>
</dbReference>
<protein>
    <submittedName>
        <fullName evidence="2">DUF5615 family PIN-like protein</fullName>
    </submittedName>
</protein>
<evidence type="ECO:0000313" key="2">
    <source>
        <dbReference type="EMBL" id="MCL9817717.1"/>
    </source>
</evidence>
<name>A0AAE3FYI1_9EURY</name>
<dbReference type="PANTHER" id="PTHR39081">
    <property type="entry name" value="MUT7-C DOMAIN-CONTAINING PROTEIN"/>
    <property type="match status" value="1"/>
</dbReference>
<dbReference type="RefSeq" id="WP_250585008.1">
    <property type="nucleotide sequence ID" value="NZ_JAKRVX010000005.1"/>
</dbReference>
<sequence length="123" mass="13728">MTDSPRQQHRFVVDAMCGKLARYLRMCGYDTVSVHDEGLEADKEIQQFAIETGRTLLTRDRSLATDEQYSVVLLTDRGVLGQLQTLREHNTVLSLPETPAVCSVCNGTVGPSSCKEGIRQWLN</sequence>
<dbReference type="EMBL" id="JAKRVX010000005">
    <property type="protein sequence ID" value="MCL9817717.1"/>
    <property type="molecule type" value="Genomic_DNA"/>
</dbReference>
<proteinExistence type="predicted"/>
<dbReference type="PANTHER" id="PTHR39081:SF1">
    <property type="entry name" value="MUT7-C RNASE DOMAIN-CONTAINING PROTEIN"/>
    <property type="match status" value="1"/>
</dbReference>
<dbReference type="AlphaFoldDB" id="A0AAE3FYI1"/>
<dbReference type="Pfam" id="PF01927">
    <property type="entry name" value="Mut7-C"/>
    <property type="match status" value="1"/>
</dbReference>
<accession>A0AAE3FYI1</accession>
<reference evidence="2" key="2">
    <citation type="submission" date="2022-02" db="EMBL/GenBank/DDBJ databases">
        <authorList>
            <person name="Elcheninov A.G."/>
            <person name="Sorokin D.Y."/>
            <person name="Kublanov I.V."/>
        </authorList>
    </citation>
    <scope>NUCLEOTIDE SEQUENCE</scope>
    <source>
        <strain evidence="2">AArc-St2</strain>
    </source>
</reference>
<dbReference type="InterPro" id="IPR002782">
    <property type="entry name" value="Mut7-C_RNAse_dom"/>
</dbReference>
<evidence type="ECO:0000313" key="3">
    <source>
        <dbReference type="Proteomes" id="UP001203207"/>
    </source>
</evidence>
<evidence type="ECO:0000259" key="1">
    <source>
        <dbReference type="Pfam" id="PF01927"/>
    </source>
</evidence>